<name>A0AAD1KNK6_9ACTN</name>
<evidence type="ECO:0000313" key="2">
    <source>
        <dbReference type="EMBL" id="BCY24251.1"/>
    </source>
</evidence>
<keyword evidence="1" id="KW-1133">Transmembrane helix</keyword>
<evidence type="ECO:0000313" key="3">
    <source>
        <dbReference type="Proteomes" id="UP000825072"/>
    </source>
</evidence>
<dbReference type="RefSeq" id="WP_002529112.1">
    <property type="nucleotide sequence ID" value="NZ_AP024747.1"/>
</dbReference>
<gene>
    <name evidence="2" type="ORF">KB1_02410</name>
</gene>
<feature type="transmembrane region" description="Helical" evidence="1">
    <location>
        <begin position="7"/>
        <end position="25"/>
    </location>
</feature>
<sequence>MSDIDVTGTLLPAMIMAGIAVWLVVPPTASTRIKDRKPPPLGWPLALVPPASQMRVLAGLVAACAILVGCRGRFQ</sequence>
<dbReference type="EMBL" id="AP024747">
    <property type="protein sequence ID" value="BCY24251.1"/>
    <property type="molecule type" value="Genomic_DNA"/>
</dbReference>
<dbReference type="Proteomes" id="UP000825072">
    <property type="component" value="Chromosome 1"/>
</dbReference>
<dbReference type="GeneID" id="92880984"/>
<protein>
    <submittedName>
        <fullName evidence="2">Uncharacterized protein</fullName>
    </submittedName>
</protein>
<dbReference type="AlphaFoldDB" id="A0AAD1KNK6"/>
<keyword evidence="1" id="KW-0812">Transmembrane</keyword>
<organism evidence="2 3">
    <name type="scientific">Cutibacterium modestum</name>
    <dbReference type="NCBI Taxonomy" id="2559073"/>
    <lineage>
        <taxon>Bacteria</taxon>
        <taxon>Bacillati</taxon>
        <taxon>Actinomycetota</taxon>
        <taxon>Actinomycetes</taxon>
        <taxon>Propionibacteriales</taxon>
        <taxon>Propionibacteriaceae</taxon>
        <taxon>Cutibacterium</taxon>
    </lineage>
</organism>
<evidence type="ECO:0000256" key="1">
    <source>
        <dbReference type="SAM" id="Phobius"/>
    </source>
</evidence>
<accession>A0AAD1KNK6</accession>
<keyword evidence="1" id="KW-0472">Membrane</keyword>
<reference evidence="2" key="1">
    <citation type="submission" date="2021-06" db="EMBL/GenBank/DDBJ databases">
        <title>Genome sequence of Cutibacterium modestum strain KB17-24694.</title>
        <authorList>
            <person name="Dekio I."/>
            <person name="Asahina A."/>
            <person name="Nishida M."/>
        </authorList>
    </citation>
    <scope>NUCLEOTIDE SEQUENCE</scope>
    <source>
        <strain evidence="2">KB17-24694</strain>
    </source>
</reference>
<proteinExistence type="predicted"/>